<accession>A0ABV6A1U4</accession>
<comment type="caution">
    <text evidence="3">The sequence shown here is derived from an EMBL/GenBank/DDBJ whole genome shotgun (WGS) entry which is preliminary data.</text>
</comment>
<dbReference type="EMBL" id="JBHLZU010000018">
    <property type="protein sequence ID" value="MFB9906418.1"/>
    <property type="molecule type" value="Genomic_DNA"/>
</dbReference>
<dbReference type="Pfam" id="PF02585">
    <property type="entry name" value="PIG-L"/>
    <property type="match status" value="1"/>
</dbReference>
<dbReference type="SUPFAM" id="SSF102588">
    <property type="entry name" value="LmbE-like"/>
    <property type="match status" value="1"/>
</dbReference>
<feature type="signal peptide" evidence="2">
    <location>
        <begin position="1"/>
        <end position="25"/>
    </location>
</feature>
<evidence type="ECO:0000256" key="2">
    <source>
        <dbReference type="SAM" id="SignalP"/>
    </source>
</evidence>
<keyword evidence="4" id="KW-1185">Reference proteome</keyword>
<gene>
    <name evidence="3" type="ORF">ACFFQA_21000</name>
</gene>
<dbReference type="SUPFAM" id="SSF89372">
    <property type="entry name" value="Fucose-specific lectin"/>
    <property type="match status" value="1"/>
</dbReference>
<dbReference type="PANTHER" id="PTHR12993:SF23">
    <property type="entry name" value="N-ACETYLGLUCOSAMINYLPHOSPHATIDYLINOSITOL DEACETYLASE"/>
    <property type="match status" value="1"/>
</dbReference>
<evidence type="ECO:0000256" key="1">
    <source>
        <dbReference type="ARBA" id="ARBA00022833"/>
    </source>
</evidence>
<evidence type="ECO:0000313" key="3">
    <source>
        <dbReference type="EMBL" id="MFB9906418.1"/>
    </source>
</evidence>
<dbReference type="Proteomes" id="UP001589693">
    <property type="component" value="Unassembled WGS sequence"/>
</dbReference>
<dbReference type="PANTHER" id="PTHR12993">
    <property type="entry name" value="N-ACETYLGLUCOSAMINYL-PHOSPHATIDYLINOSITOL DE-N-ACETYLASE-RELATED"/>
    <property type="match status" value="1"/>
</dbReference>
<protein>
    <submittedName>
        <fullName evidence="3">PIG-L family deacetylase</fullName>
    </submittedName>
</protein>
<evidence type="ECO:0000313" key="4">
    <source>
        <dbReference type="Proteomes" id="UP001589693"/>
    </source>
</evidence>
<dbReference type="PROSITE" id="PS51257">
    <property type="entry name" value="PROKAR_LIPOPROTEIN"/>
    <property type="match status" value="1"/>
</dbReference>
<proteinExistence type="predicted"/>
<sequence>MRRSGIRVVFTAVLAVTLLSCTDPAVTPPASAPASVPEIRHLQVVAHQDDDILFMNPDVSAAIRSSRPTMTVYLTAGEANVADTAGYAAKRQAGTRAAYARMAGAPDDWRAEPLELDRDHRVELYTLKARPSVQVVFVNLPENADTKALGGARALVRLWQDRSNAVRVRALKPNGGVEGVNCVYDRQTVIDTLVGIFARFRPTMVRSQDAAPDRRYTGNWVPFHDHPDHVMAALFTREAAQLYQLSGAGPRFVSVSYRDYNVDEAPINLSPAQQKDKLDTFAAYVPHDDQVSMSEPYNTWARRTYYRWPRGVSWAGTDRSGRGEAFAVLSGRLVRWSEAEDGRWAGPTPMADAGGPLAPTVSVARQHVFARRLDTNEILVLAEGATAWTSLGNPNRGGATESEVGTPMASAVDGGVAVFVRNGGGGVSMLASSDGRSWPTTWTDLGGSDVQDGLAVAVTGTGWDLFAPTRQAVLRWHRRGGPPALDPGFRAPRPAGPLTATGIGGDRAALAYRIADTADIAVVRTDDTRPAVVLPNPGGLGVPALARTERPEQLVVFARDDGGVSAAVSAGNGFGRWTPLAGQVAESPAVLGRDGRLVLLALGLDGRLLANRQGAPGGAFGGWGAVGS</sequence>
<feature type="chain" id="PRO_5045179564" evidence="2">
    <location>
        <begin position="26"/>
        <end position="628"/>
    </location>
</feature>
<keyword evidence="2" id="KW-0732">Signal</keyword>
<dbReference type="RefSeq" id="WP_377854700.1">
    <property type="nucleotide sequence ID" value="NZ_JBHLZU010000018.1"/>
</dbReference>
<dbReference type="InterPro" id="IPR024078">
    <property type="entry name" value="LmbE-like_dom_sf"/>
</dbReference>
<organism evidence="3 4">
    <name type="scientific">Allokutzneria oryzae</name>
    <dbReference type="NCBI Taxonomy" id="1378989"/>
    <lineage>
        <taxon>Bacteria</taxon>
        <taxon>Bacillati</taxon>
        <taxon>Actinomycetota</taxon>
        <taxon>Actinomycetes</taxon>
        <taxon>Pseudonocardiales</taxon>
        <taxon>Pseudonocardiaceae</taxon>
        <taxon>Allokutzneria</taxon>
    </lineage>
</organism>
<dbReference type="InterPro" id="IPR003737">
    <property type="entry name" value="GlcNAc_PI_deacetylase-related"/>
</dbReference>
<reference evidence="3 4" key="1">
    <citation type="submission" date="2024-09" db="EMBL/GenBank/DDBJ databases">
        <authorList>
            <person name="Sun Q."/>
            <person name="Mori K."/>
        </authorList>
    </citation>
    <scope>NUCLEOTIDE SEQUENCE [LARGE SCALE GENOMIC DNA]</scope>
    <source>
        <strain evidence="3 4">TBRC 7907</strain>
    </source>
</reference>
<keyword evidence="1" id="KW-0862">Zinc</keyword>
<name>A0ABV6A1U4_9PSEU</name>
<dbReference type="Gene3D" id="3.40.50.10320">
    <property type="entry name" value="LmbE-like"/>
    <property type="match status" value="1"/>
</dbReference>